<dbReference type="GO" id="GO:0008270">
    <property type="term" value="F:zinc ion binding"/>
    <property type="evidence" value="ECO:0007669"/>
    <property type="project" value="InterPro"/>
</dbReference>
<comment type="caution">
    <text evidence="2">The sequence shown here is derived from an EMBL/GenBank/DDBJ whole genome shotgun (WGS) entry which is preliminary data.</text>
</comment>
<reference evidence="2" key="1">
    <citation type="submission" date="2023-04" db="EMBL/GenBank/DDBJ databases">
        <title>Phytophthora fragariaefolia NBRC 109709.</title>
        <authorList>
            <person name="Ichikawa N."/>
            <person name="Sato H."/>
            <person name="Tonouchi N."/>
        </authorList>
    </citation>
    <scope>NUCLEOTIDE SEQUENCE</scope>
    <source>
        <strain evidence="2">NBRC 109709</strain>
    </source>
</reference>
<gene>
    <name evidence="2" type="ORF">Pfra01_000446700</name>
</gene>
<dbReference type="SUPFAM" id="SSF57756">
    <property type="entry name" value="Retrovirus zinc finger-like domains"/>
    <property type="match status" value="1"/>
</dbReference>
<organism evidence="2 3">
    <name type="scientific">Phytophthora fragariaefolia</name>
    <dbReference type="NCBI Taxonomy" id="1490495"/>
    <lineage>
        <taxon>Eukaryota</taxon>
        <taxon>Sar</taxon>
        <taxon>Stramenopiles</taxon>
        <taxon>Oomycota</taxon>
        <taxon>Peronosporomycetes</taxon>
        <taxon>Peronosporales</taxon>
        <taxon>Peronosporaceae</taxon>
        <taxon>Phytophthora</taxon>
    </lineage>
</organism>
<evidence type="ECO:0000256" key="1">
    <source>
        <dbReference type="SAM" id="MobiDB-lite"/>
    </source>
</evidence>
<feature type="region of interest" description="Disordered" evidence="1">
    <location>
        <begin position="1"/>
        <end position="42"/>
    </location>
</feature>
<accession>A0A9W6X148</accession>
<proteinExistence type="predicted"/>
<sequence length="524" mass="59200">MHEEEPSPPKRSRANTGGDFGSTSTSVKTKGATLQDPPQTTSFAHEDLVRWKHERVMYEEAVENRCAETGESLASVRRPVLKSINKRLLKSFAEFELRIPLEDMTEQKLVNAIENIISSVINDTIPDVMGIMASNLKMDLSQKDVKARILGHFDCMEEVIEVHGLARCLKDNVKLKCKVIVENLRPATLREQVKRALECNPSLKSDLQRLFDLVKQEAIRNQQAYDMYQHMGKRDNGSRDGKSNKKEPDNSRVQIRKDDRRPSVKPSHKKRDGLPPGGCLHCKRSDHWLEDCPSATEANKKDAMKAFLENKRRGNETLTVKRLVTNDPPGESEVIFNNLVAMPYCPDNGTTHNVIPRSIVDELQLLDPTVTLKALDPPVRGKAVGGAYITCTQSVDLGIGLQTAAGLVIQGSSDFDPFDDEREYKDIARPDTDAIKSTLREMVAEAVDNGFPADRSDELYEIVSKRDIWRLQISDDPPARLPPFTIRLKEGAEPYRCKPRKYAPAQRQFLREFNEKLIQLGWAY</sequence>
<dbReference type="AlphaFoldDB" id="A0A9W6X148"/>
<dbReference type="OrthoDB" id="10314801at2759"/>
<name>A0A9W6X148_9STRA</name>
<dbReference type="EMBL" id="BSXT01000350">
    <property type="protein sequence ID" value="GMF25226.1"/>
    <property type="molecule type" value="Genomic_DNA"/>
</dbReference>
<evidence type="ECO:0000313" key="3">
    <source>
        <dbReference type="Proteomes" id="UP001165121"/>
    </source>
</evidence>
<protein>
    <submittedName>
        <fullName evidence="2">Unnamed protein product</fullName>
    </submittedName>
</protein>
<dbReference type="GO" id="GO:0003676">
    <property type="term" value="F:nucleic acid binding"/>
    <property type="evidence" value="ECO:0007669"/>
    <property type="project" value="InterPro"/>
</dbReference>
<feature type="compositionally biased region" description="Basic and acidic residues" evidence="1">
    <location>
        <begin position="232"/>
        <end position="262"/>
    </location>
</feature>
<dbReference type="InterPro" id="IPR036875">
    <property type="entry name" value="Znf_CCHC_sf"/>
</dbReference>
<dbReference type="Proteomes" id="UP001165121">
    <property type="component" value="Unassembled WGS sequence"/>
</dbReference>
<evidence type="ECO:0000313" key="2">
    <source>
        <dbReference type="EMBL" id="GMF25226.1"/>
    </source>
</evidence>
<feature type="region of interest" description="Disordered" evidence="1">
    <location>
        <begin position="230"/>
        <end position="278"/>
    </location>
</feature>
<keyword evidence="3" id="KW-1185">Reference proteome</keyword>